<name>A0A6D2I3Z1_9BRAS</name>
<dbReference type="OrthoDB" id="21502at2759"/>
<dbReference type="CDD" id="cd02892">
    <property type="entry name" value="SQCY_1"/>
    <property type="match status" value="1"/>
</dbReference>
<evidence type="ECO:0000256" key="1">
    <source>
        <dbReference type="ARBA" id="ARBA00009755"/>
    </source>
</evidence>
<accession>A0A6D2I3Z1</accession>
<dbReference type="PANTHER" id="PTHR11764:SF70">
    <property type="entry name" value="TERPENE CYCLASE_MUTASE FAMILY MEMBER"/>
    <property type="match status" value="1"/>
</dbReference>
<dbReference type="InterPro" id="IPR018333">
    <property type="entry name" value="Squalene_cyclase"/>
</dbReference>
<dbReference type="PANTHER" id="PTHR11764">
    <property type="entry name" value="TERPENE CYCLASE/MUTASE FAMILY MEMBER"/>
    <property type="match status" value="1"/>
</dbReference>
<dbReference type="InterPro" id="IPR032696">
    <property type="entry name" value="SQ_cyclase_C"/>
</dbReference>
<dbReference type="FunFam" id="1.50.10.20:FF:000011">
    <property type="entry name" value="Terpene cyclase/mutase family member"/>
    <property type="match status" value="1"/>
</dbReference>
<keyword evidence="2" id="KW-0677">Repeat</keyword>
<evidence type="ECO:0000256" key="3">
    <source>
        <dbReference type="RuleBase" id="RU362003"/>
    </source>
</evidence>
<protein>
    <recommendedName>
        <fullName evidence="3">Terpene cyclase/mutase family member</fullName>
        <ecNumber evidence="3">5.4.99.-</ecNumber>
    </recommendedName>
</protein>
<gene>
    <name evidence="6" type="ORF">MERR_LOCUS9632</name>
</gene>
<dbReference type="NCBIfam" id="TIGR01787">
    <property type="entry name" value="squalene_cyclas"/>
    <property type="match status" value="1"/>
</dbReference>
<dbReference type="EC" id="5.4.99.-" evidence="3"/>
<feature type="domain" description="Squalene cyclase N-terminal" evidence="5">
    <location>
        <begin position="105"/>
        <end position="300"/>
    </location>
</feature>
<dbReference type="Gene3D" id="1.50.10.20">
    <property type="match status" value="2"/>
</dbReference>
<dbReference type="SFLD" id="SFLDG01016">
    <property type="entry name" value="Prenyltransferase_Like_2"/>
    <property type="match status" value="1"/>
</dbReference>
<reference evidence="6" key="1">
    <citation type="submission" date="2020-01" db="EMBL/GenBank/DDBJ databases">
        <authorList>
            <person name="Mishra B."/>
        </authorList>
    </citation>
    <scope>NUCLEOTIDE SEQUENCE [LARGE SCALE GENOMIC DNA]</scope>
</reference>
<dbReference type="GO" id="GO:0005811">
    <property type="term" value="C:lipid droplet"/>
    <property type="evidence" value="ECO:0007669"/>
    <property type="project" value="InterPro"/>
</dbReference>
<dbReference type="InterPro" id="IPR032697">
    <property type="entry name" value="SQ_cyclase_N"/>
</dbReference>
<dbReference type="InterPro" id="IPR002365">
    <property type="entry name" value="Terpene_synthase_CS"/>
</dbReference>
<evidence type="ECO:0000259" key="4">
    <source>
        <dbReference type="Pfam" id="PF13243"/>
    </source>
</evidence>
<proteinExistence type="inferred from homology"/>
<evidence type="ECO:0000313" key="7">
    <source>
        <dbReference type="Proteomes" id="UP000467841"/>
    </source>
</evidence>
<dbReference type="SUPFAM" id="SSF48239">
    <property type="entry name" value="Terpenoid cyclases/Protein prenyltransferases"/>
    <property type="match status" value="2"/>
</dbReference>
<organism evidence="6 7">
    <name type="scientific">Microthlaspi erraticum</name>
    <dbReference type="NCBI Taxonomy" id="1685480"/>
    <lineage>
        <taxon>Eukaryota</taxon>
        <taxon>Viridiplantae</taxon>
        <taxon>Streptophyta</taxon>
        <taxon>Embryophyta</taxon>
        <taxon>Tracheophyta</taxon>
        <taxon>Spermatophyta</taxon>
        <taxon>Magnoliopsida</taxon>
        <taxon>eudicotyledons</taxon>
        <taxon>Gunneridae</taxon>
        <taxon>Pentapetalae</taxon>
        <taxon>rosids</taxon>
        <taxon>malvids</taxon>
        <taxon>Brassicales</taxon>
        <taxon>Brassicaceae</taxon>
        <taxon>Coluteocarpeae</taxon>
        <taxon>Microthlaspi</taxon>
    </lineage>
</organism>
<dbReference type="GO" id="GO:0042300">
    <property type="term" value="F:beta-amyrin synthase activity"/>
    <property type="evidence" value="ECO:0007669"/>
    <property type="project" value="TreeGrafter"/>
</dbReference>
<dbReference type="Pfam" id="PF13243">
    <property type="entry name" value="SQHop_cyclase_C"/>
    <property type="match status" value="1"/>
</dbReference>
<dbReference type="EMBL" id="CACVBM020000688">
    <property type="protein sequence ID" value="CAA7022397.1"/>
    <property type="molecule type" value="Genomic_DNA"/>
</dbReference>
<dbReference type="InterPro" id="IPR008930">
    <property type="entry name" value="Terpenoid_cyclase/PrenylTrfase"/>
</dbReference>
<comment type="similarity">
    <text evidence="1 3">Belongs to the terpene cyclase/mutase family.</text>
</comment>
<evidence type="ECO:0000313" key="6">
    <source>
        <dbReference type="EMBL" id="CAA7022397.1"/>
    </source>
</evidence>
<dbReference type="Proteomes" id="UP000467841">
    <property type="component" value="Unassembled WGS sequence"/>
</dbReference>
<sequence>MWRLRIGAAARDEPHLFSTNDNVGRQIWEFETEAGSPEELAEVDQARNNFSLNRSRYKTSADLLWRMQFLREKKFEQKIPRVRIDDADKITYEDAKAATRRGILYLAALQANDGHWPAENSGTMFLNGPFFICLYITGHLEKMFSVEHRKEFMRYMYNHQNEDGGWGIHIESHSCMLSTVINYICLRILGVEPYQGSACARALKWIIDHGGATYTPLFGKAWLSVLGVYDWSGCKSIPPEFWMLPSFSPINGGTVWIYFRESFMALSYLYGKKFVAVPTPLILQLRKELYRQPYSQIVWSQAQNLCAKVFCMLACWVEDPEGEHFKKHLARVQDFVWIGDDGLKFQVCGSQTWDTAFSLQVLLADVDVNVDDEIRSTLTKGFDFLKKSQVTENPPGEHLKMFRDITKGGWNFSEKDQGLPDSDCIAESLECCLMFETMPSEFIGEKMDVKRLYDAVNLMLHYQSKNGGLTAWEPAPGKTWLEWFSPVEFMEDAVVEHESVECTGSGIAAIARFMRQFPEHRREEMEEFIKNGVNYLEDNQMPDGSWYGSWGVCFIYGTFFAVRGLVAAGKTYNDSEAIRGAVRFLLETQNEEGGWGESYNSCFVRKYIPLGGNNNTNVVNTGQALMSLMLSGQMERDSRPVHRAAKILINLQLDDGDFPQEEMSGVFNVNLKLNYPTYRNIFTLWALTYYTRALRLLR</sequence>
<comment type="caution">
    <text evidence="6">The sequence shown here is derived from an EMBL/GenBank/DDBJ whole genome shotgun (WGS) entry which is preliminary data.</text>
</comment>
<evidence type="ECO:0000256" key="2">
    <source>
        <dbReference type="ARBA" id="ARBA00022737"/>
    </source>
</evidence>
<keyword evidence="3" id="KW-0413">Isomerase</keyword>
<feature type="domain" description="Squalene cyclase C-terminal" evidence="4">
    <location>
        <begin position="350"/>
        <end position="691"/>
    </location>
</feature>
<keyword evidence="7" id="KW-1185">Reference proteome</keyword>
<dbReference type="PROSITE" id="PS01074">
    <property type="entry name" value="TERPENE_SYNTHASES"/>
    <property type="match status" value="1"/>
</dbReference>
<dbReference type="AlphaFoldDB" id="A0A6D2I3Z1"/>
<dbReference type="GO" id="GO:0016104">
    <property type="term" value="P:triterpenoid biosynthetic process"/>
    <property type="evidence" value="ECO:0007669"/>
    <property type="project" value="InterPro"/>
</dbReference>
<dbReference type="Pfam" id="PF13249">
    <property type="entry name" value="SQHop_cyclase_N"/>
    <property type="match status" value="1"/>
</dbReference>
<evidence type="ECO:0000259" key="5">
    <source>
        <dbReference type="Pfam" id="PF13249"/>
    </source>
</evidence>